<accession>A0A9P5NSI8</accession>
<protein>
    <submittedName>
        <fullName evidence="1">Uncharacterized protein</fullName>
    </submittedName>
</protein>
<proteinExistence type="predicted"/>
<organism evidence="1 2">
    <name type="scientific">Gymnopilus junonius</name>
    <name type="common">Spectacular rustgill mushroom</name>
    <name type="synonym">Gymnopilus spectabilis subsp. junonius</name>
    <dbReference type="NCBI Taxonomy" id="109634"/>
    <lineage>
        <taxon>Eukaryota</taxon>
        <taxon>Fungi</taxon>
        <taxon>Dikarya</taxon>
        <taxon>Basidiomycota</taxon>
        <taxon>Agaricomycotina</taxon>
        <taxon>Agaricomycetes</taxon>
        <taxon>Agaricomycetidae</taxon>
        <taxon>Agaricales</taxon>
        <taxon>Agaricineae</taxon>
        <taxon>Hymenogastraceae</taxon>
        <taxon>Gymnopilus</taxon>
    </lineage>
</organism>
<keyword evidence="2" id="KW-1185">Reference proteome</keyword>
<dbReference type="OrthoDB" id="72788at2759"/>
<gene>
    <name evidence="1" type="ORF">CPB84DRAFT_611902</name>
</gene>
<evidence type="ECO:0000313" key="1">
    <source>
        <dbReference type="EMBL" id="KAF8905210.1"/>
    </source>
</evidence>
<comment type="caution">
    <text evidence="1">The sequence shown here is derived from an EMBL/GenBank/DDBJ whole genome shotgun (WGS) entry which is preliminary data.</text>
</comment>
<dbReference type="Proteomes" id="UP000724874">
    <property type="component" value="Unassembled WGS sequence"/>
</dbReference>
<evidence type="ECO:0000313" key="2">
    <source>
        <dbReference type="Proteomes" id="UP000724874"/>
    </source>
</evidence>
<reference evidence="1" key="1">
    <citation type="submission" date="2020-11" db="EMBL/GenBank/DDBJ databases">
        <authorList>
            <consortium name="DOE Joint Genome Institute"/>
            <person name="Ahrendt S."/>
            <person name="Riley R."/>
            <person name="Andreopoulos W."/>
            <person name="LaButti K."/>
            <person name="Pangilinan J."/>
            <person name="Ruiz-duenas F.J."/>
            <person name="Barrasa J.M."/>
            <person name="Sanchez-Garcia M."/>
            <person name="Camarero S."/>
            <person name="Miyauchi S."/>
            <person name="Serrano A."/>
            <person name="Linde D."/>
            <person name="Babiker R."/>
            <person name="Drula E."/>
            <person name="Ayuso-Fernandez I."/>
            <person name="Pacheco R."/>
            <person name="Padilla G."/>
            <person name="Ferreira P."/>
            <person name="Barriuso J."/>
            <person name="Kellner H."/>
            <person name="Castanera R."/>
            <person name="Alfaro M."/>
            <person name="Ramirez L."/>
            <person name="Pisabarro A.G."/>
            <person name="Kuo A."/>
            <person name="Tritt A."/>
            <person name="Lipzen A."/>
            <person name="He G."/>
            <person name="Yan M."/>
            <person name="Ng V."/>
            <person name="Cullen D."/>
            <person name="Martin F."/>
            <person name="Rosso M.-N."/>
            <person name="Henrissat B."/>
            <person name="Hibbett D."/>
            <person name="Martinez A.T."/>
            <person name="Grigoriev I.V."/>
        </authorList>
    </citation>
    <scope>NUCLEOTIDE SEQUENCE</scope>
    <source>
        <strain evidence="1">AH 44721</strain>
    </source>
</reference>
<dbReference type="EMBL" id="JADNYJ010000023">
    <property type="protein sequence ID" value="KAF8905210.1"/>
    <property type="molecule type" value="Genomic_DNA"/>
</dbReference>
<name>A0A9P5NSI8_GYMJU</name>
<sequence>MPSLVSSLGWGWYDDSPQRISDTDWLRESLPNEPSWAGAETARLAPILYSHGVDLLVISSGGDHPMQMVRKCPAYQVCVAEFVMASLGIETAYPSAKFDTTPAGARPPWLIVAAVGAIGSGKSK</sequence>
<dbReference type="AlphaFoldDB" id="A0A9P5NSI8"/>